<dbReference type="Proteomes" id="UP000637788">
    <property type="component" value="Unassembled WGS sequence"/>
</dbReference>
<dbReference type="PANTHER" id="PTHR34824">
    <property type="entry name" value="HEAT-INDUCIBLE TRANSCRIPTION REPRESSOR HRCA"/>
    <property type="match status" value="1"/>
</dbReference>
<dbReference type="Pfam" id="PF01628">
    <property type="entry name" value="HrcA"/>
    <property type="match status" value="1"/>
</dbReference>
<keyword evidence="3 6" id="KW-0346">Stress response</keyword>
<dbReference type="SUPFAM" id="SSF55781">
    <property type="entry name" value="GAF domain-like"/>
    <property type="match status" value="1"/>
</dbReference>
<proteinExistence type="inferred from homology"/>
<keyword evidence="2 6" id="KW-0805">Transcription regulation</keyword>
<dbReference type="InterPro" id="IPR036390">
    <property type="entry name" value="WH_DNA-bd_sf"/>
</dbReference>
<keyword evidence="4 6" id="KW-0804">Transcription</keyword>
<reference evidence="8" key="1">
    <citation type="journal article" date="2014" name="Int. J. Syst. Evol. Microbiol.">
        <title>Complete genome sequence of Corynebacterium casei LMG S-19264T (=DSM 44701T), isolated from a smear-ripened cheese.</title>
        <authorList>
            <consortium name="US DOE Joint Genome Institute (JGI-PGF)"/>
            <person name="Walter F."/>
            <person name="Albersmeier A."/>
            <person name="Kalinowski J."/>
            <person name="Ruckert C."/>
        </authorList>
    </citation>
    <scope>NUCLEOTIDE SEQUENCE</scope>
    <source>
        <strain evidence="8">JCM 3035</strain>
    </source>
</reference>
<reference evidence="8" key="2">
    <citation type="submission" date="2020-09" db="EMBL/GenBank/DDBJ databases">
        <authorList>
            <person name="Sun Q."/>
            <person name="Ohkuma M."/>
        </authorList>
    </citation>
    <scope>NUCLEOTIDE SEQUENCE</scope>
    <source>
        <strain evidence="8">JCM 3035</strain>
    </source>
</reference>
<dbReference type="InterPro" id="IPR029016">
    <property type="entry name" value="GAF-like_dom_sf"/>
</dbReference>
<evidence type="ECO:0000256" key="1">
    <source>
        <dbReference type="ARBA" id="ARBA00022491"/>
    </source>
</evidence>
<comment type="caution">
    <text evidence="8">The sequence shown here is derived from an EMBL/GenBank/DDBJ whole genome shotgun (WGS) entry which is preliminary data.</text>
</comment>
<dbReference type="InterPro" id="IPR021153">
    <property type="entry name" value="HrcA_C"/>
</dbReference>
<organism evidence="8 9">
    <name type="scientific">Streptomyces flaveus</name>
    <dbReference type="NCBI Taxonomy" id="66370"/>
    <lineage>
        <taxon>Bacteria</taxon>
        <taxon>Bacillati</taxon>
        <taxon>Actinomycetota</taxon>
        <taxon>Actinomycetes</taxon>
        <taxon>Kitasatosporales</taxon>
        <taxon>Streptomycetaceae</taxon>
        <taxon>Streptomyces</taxon>
        <taxon>Streptomyces aurantiacus group</taxon>
    </lineage>
</organism>
<evidence type="ECO:0000256" key="5">
    <source>
        <dbReference type="ARBA" id="ARBA00055319"/>
    </source>
</evidence>
<dbReference type="EMBL" id="BMPQ01000001">
    <property type="protein sequence ID" value="GGK45407.1"/>
    <property type="molecule type" value="Genomic_DNA"/>
</dbReference>
<sequence>MLALVRAECQPQTGDAHGKDQLEVCAMLSERRLEVLRAIVQDYVGTEEPVGSKALTERHSLGVSPATVRNDMAALEDEGYIAQPHTSAGRIPTDKGYRLFVDKLAGVKPMTAPERRAIQNFLDGAVDLDDVVGRTVRLLAQLTRQVAVVQYPSLTRSTVRHVELLSLAPARVMLVLITDTGRVEQRMVDCPAPFGETSLADLRARLNSRVAGRRFADVPQLVQDLPEAFEAEDRGTVSTVLSTLLETLVEETEERLMIGGTANLTRFGHDFPLTIRPVLEALEEQVVLLKLLGEASDSGMTVRIGHENAYEGLNSTSVVSVGYGSGGEAVAKLGVVGPTRMDYPGTMGAVRAVARYVGQILAES</sequence>
<dbReference type="Gene3D" id="3.30.390.60">
    <property type="entry name" value="Heat-inducible transcription repressor hrca homolog, domain 3"/>
    <property type="match status" value="1"/>
</dbReference>
<evidence type="ECO:0000256" key="2">
    <source>
        <dbReference type="ARBA" id="ARBA00023015"/>
    </source>
</evidence>
<evidence type="ECO:0000259" key="7">
    <source>
        <dbReference type="Pfam" id="PF01628"/>
    </source>
</evidence>
<dbReference type="GO" id="GO:0045892">
    <property type="term" value="P:negative regulation of DNA-templated transcription"/>
    <property type="evidence" value="ECO:0007669"/>
    <property type="project" value="UniProtKB-UniRule"/>
</dbReference>
<accession>A0A917QDQ2</accession>
<dbReference type="FunFam" id="1.10.10.10:FF:000049">
    <property type="entry name" value="Heat-inducible transcription repressor HrcA"/>
    <property type="match status" value="1"/>
</dbReference>
<keyword evidence="1 6" id="KW-0678">Repressor</keyword>
<dbReference type="AlphaFoldDB" id="A0A917QDQ2"/>
<dbReference type="InterPro" id="IPR036388">
    <property type="entry name" value="WH-like_DNA-bd_sf"/>
</dbReference>
<evidence type="ECO:0000313" key="8">
    <source>
        <dbReference type="EMBL" id="GGK45407.1"/>
    </source>
</evidence>
<feature type="domain" description="Heat-inducible transcription repressor HrcA C-terminal" evidence="7">
    <location>
        <begin position="129"/>
        <end position="347"/>
    </location>
</feature>
<evidence type="ECO:0000256" key="3">
    <source>
        <dbReference type="ARBA" id="ARBA00023016"/>
    </source>
</evidence>
<comment type="function">
    <text evidence="5 6">Negative regulator of class I heat shock genes (grpE-dnaK-dnaJ and groELS operons). Prevents heat-shock induction of these operons.</text>
</comment>
<evidence type="ECO:0000256" key="4">
    <source>
        <dbReference type="ARBA" id="ARBA00023163"/>
    </source>
</evidence>
<dbReference type="GO" id="GO:0003677">
    <property type="term" value="F:DNA binding"/>
    <property type="evidence" value="ECO:0007669"/>
    <property type="project" value="InterPro"/>
</dbReference>
<dbReference type="InterPro" id="IPR023120">
    <property type="entry name" value="WHTH_transcript_rep_HrcA_IDD"/>
</dbReference>
<name>A0A917QDQ2_9ACTN</name>
<dbReference type="Gene3D" id="3.30.450.40">
    <property type="match status" value="1"/>
</dbReference>
<dbReference type="SUPFAM" id="SSF46785">
    <property type="entry name" value="Winged helix' DNA-binding domain"/>
    <property type="match status" value="1"/>
</dbReference>
<evidence type="ECO:0000313" key="9">
    <source>
        <dbReference type="Proteomes" id="UP000637788"/>
    </source>
</evidence>
<dbReference type="PANTHER" id="PTHR34824:SF1">
    <property type="entry name" value="HEAT-INDUCIBLE TRANSCRIPTION REPRESSOR HRCA"/>
    <property type="match status" value="1"/>
</dbReference>
<dbReference type="Gene3D" id="1.10.10.10">
    <property type="entry name" value="Winged helix-like DNA-binding domain superfamily/Winged helix DNA-binding domain"/>
    <property type="match status" value="1"/>
</dbReference>
<dbReference type="HAMAP" id="MF_00081">
    <property type="entry name" value="HrcA"/>
    <property type="match status" value="1"/>
</dbReference>
<evidence type="ECO:0000256" key="6">
    <source>
        <dbReference type="HAMAP-Rule" id="MF_00081"/>
    </source>
</evidence>
<dbReference type="InterPro" id="IPR002571">
    <property type="entry name" value="HrcA"/>
</dbReference>
<gene>
    <name evidence="6 8" type="primary">hrcA</name>
    <name evidence="8" type="ORF">GCM10010094_01460</name>
</gene>
<protein>
    <recommendedName>
        <fullName evidence="6">Heat-inducible transcription repressor HrcA</fullName>
    </recommendedName>
</protein>
<comment type="similarity">
    <text evidence="6">Belongs to the HrcA family.</text>
</comment>
<dbReference type="PIRSF" id="PIRSF005485">
    <property type="entry name" value="HrcA"/>
    <property type="match status" value="1"/>
</dbReference>
<dbReference type="NCBIfam" id="TIGR00331">
    <property type="entry name" value="hrcA"/>
    <property type="match status" value="1"/>
</dbReference>
<keyword evidence="9" id="KW-1185">Reference proteome</keyword>